<accession>A0A0V8CTS0</accession>
<name>A0A0V8CTS0_LACLL</name>
<dbReference type="Proteomes" id="UP000053058">
    <property type="component" value="Unassembled WGS sequence"/>
</dbReference>
<dbReference type="EMBL" id="LKLN01000063">
    <property type="protein sequence ID" value="KSU04517.1"/>
    <property type="molecule type" value="Genomic_DNA"/>
</dbReference>
<protein>
    <submittedName>
        <fullName evidence="1">Uncharacterized protein</fullName>
    </submittedName>
</protein>
<evidence type="ECO:0000313" key="1">
    <source>
        <dbReference type="EMBL" id="KSU04517.1"/>
    </source>
</evidence>
<reference evidence="2" key="1">
    <citation type="submission" date="2015-10" db="EMBL/GenBank/DDBJ databases">
        <title>Draft Genome Sequences of 11 Lactococcus lactis subspecies cremoris strains.</title>
        <authorList>
            <person name="Wels M."/>
            <person name="Backus L."/>
            <person name="Boekhorst J."/>
            <person name="Dijkstra A."/>
            <person name="Beerthuizen M."/>
            <person name="Kelly W."/>
            <person name="Siezen R."/>
            <person name="Bachmann H."/>
            <person name="Van Hijum S."/>
        </authorList>
    </citation>
    <scope>NUCLEOTIDE SEQUENCE [LARGE SCALE GENOMIC DNA]</scope>
    <source>
        <strain evidence="2">KF282</strain>
    </source>
</reference>
<evidence type="ECO:0000313" key="2">
    <source>
        <dbReference type="Proteomes" id="UP000053058"/>
    </source>
</evidence>
<organism evidence="1 2">
    <name type="scientific">Lactococcus lactis subsp. lactis</name>
    <name type="common">Streptococcus lactis</name>
    <dbReference type="NCBI Taxonomy" id="1360"/>
    <lineage>
        <taxon>Bacteria</taxon>
        <taxon>Bacillati</taxon>
        <taxon>Bacillota</taxon>
        <taxon>Bacilli</taxon>
        <taxon>Lactobacillales</taxon>
        <taxon>Streptococcaceae</taxon>
        <taxon>Lactococcus</taxon>
    </lineage>
</organism>
<gene>
    <name evidence="1" type="ORF">KF282_1421</name>
</gene>
<sequence length="38" mass="4103">MKVPMMLPVDKLAKAVLNTAPILPTLPILNEVNEVAMS</sequence>
<comment type="caution">
    <text evidence="1">The sequence shown here is derived from an EMBL/GenBank/DDBJ whole genome shotgun (WGS) entry which is preliminary data.</text>
</comment>
<dbReference type="AlphaFoldDB" id="A0A0V8CTS0"/>
<proteinExistence type="predicted"/>